<feature type="domain" description="NADP-dependent oxidoreductase" evidence="1">
    <location>
        <begin position="16"/>
        <end position="314"/>
    </location>
</feature>
<dbReference type="InterPro" id="IPR036812">
    <property type="entry name" value="NAD(P)_OxRdtase_dom_sf"/>
</dbReference>
<dbReference type="RefSeq" id="WP_270076560.1">
    <property type="nucleotide sequence ID" value="NZ_CP115174.1"/>
</dbReference>
<protein>
    <submittedName>
        <fullName evidence="2">Aldo/keto reductase</fullName>
    </submittedName>
</protein>
<reference evidence="2 3" key="1">
    <citation type="submission" date="2022-12" db="EMBL/GenBank/DDBJ databases">
        <title>Sphingomonas abieness sp. nov., an endophytic bacterium isolated from Abies koreana.</title>
        <authorList>
            <person name="Jiang L."/>
            <person name="Lee J."/>
        </authorList>
    </citation>
    <scope>NUCLEOTIDE SEQUENCE [LARGE SCALE GENOMIC DNA]</scope>
    <source>
        <strain evidence="3">PAMB 00755</strain>
    </source>
</reference>
<gene>
    <name evidence="2" type="ORF">PBT88_17360</name>
</gene>
<dbReference type="SUPFAM" id="SSF51430">
    <property type="entry name" value="NAD(P)-linked oxidoreductase"/>
    <property type="match status" value="1"/>
</dbReference>
<dbReference type="CDD" id="cd19081">
    <property type="entry name" value="AKR_AKR9C1"/>
    <property type="match status" value="1"/>
</dbReference>
<dbReference type="Proteomes" id="UP001210865">
    <property type="component" value="Chromosome"/>
</dbReference>
<dbReference type="InterPro" id="IPR023210">
    <property type="entry name" value="NADP_OxRdtase_dom"/>
</dbReference>
<proteinExistence type="predicted"/>
<dbReference type="PANTHER" id="PTHR43364:SF6">
    <property type="entry name" value="OXIDOREDUCTASE-RELATED"/>
    <property type="match status" value="1"/>
</dbReference>
<keyword evidence="3" id="KW-1185">Reference proteome</keyword>
<dbReference type="Gene3D" id="3.20.20.100">
    <property type="entry name" value="NADP-dependent oxidoreductase domain"/>
    <property type="match status" value="1"/>
</dbReference>
<evidence type="ECO:0000313" key="3">
    <source>
        <dbReference type="Proteomes" id="UP001210865"/>
    </source>
</evidence>
<dbReference type="PRINTS" id="PR00069">
    <property type="entry name" value="ALDKETRDTASE"/>
</dbReference>
<dbReference type="PANTHER" id="PTHR43364">
    <property type="entry name" value="NADH-SPECIFIC METHYLGLYOXAL REDUCTASE-RELATED"/>
    <property type="match status" value="1"/>
</dbReference>
<evidence type="ECO:0000313" key="2">
    <source>
        <dbReference type="EMBL" id="WBO21912.1"/>
    </source>
</evidence>
<dbReference type="Pfam" id="PF00248">
    <property type="entry name" value="Aldo_ket_red"/>
    <property type="match status" value="1"/>
</dbReference>
<accession>A0ABY7NK41</accession>
<name>A0ABY7NK41_9SPHN</name>
<evidence type="ECO:0000259" key="1">
    <source>
        <dbReference type="Pfam" id="PF00248"/>
    </source>
</evidence>
<dbReference type="InterPro" id="IPR050523">
    <property type="entry name" value="AKR_Detox_Biosynth"/>
</dbReference>
<organism evidence="2 3">
    <name type="scientific">Sphingomonas abietis</name>
    <dbReference type="NCBI Taxonomy" id="3012344"/>
    <lineage>
        <taxon>Bacteria</taxon>
        <taxon>Pseudomonadati</taxon>
        <taxon>Pseudomonadota</taxon>
        <taxon>Alphaproteobacteria</taxon>
        <taxon>Sphingomonadales</taxon>
        <taxon>Sphingomonadaceae</taxon>
        <taxon>Sphingomonas</taxon>
    </lineage>
</organism>
<dbReference type="EMBL" id="CP115174">
    <property type="protein sequence ID" value="WBO21912.1"/>
    <property type="molecule type" value="Genomic_DNA"/>
</dbReference>
<sequence>MKEVRTIGRSDLETPPLILGGNVFGWTIDRETSFAVLDAFVAGGGTMIDTADVYSAWADGHQGGESETLIGEWLQRPGRRDDVMITTKVGMLPIDGVKGLSPDHIARALDASLKRLGTDHVDLYLAHQDDPDTDQAAVAEAFDAAVKAGKVRFVGASNFDAGRLASAVGAQENAGTARYQALQNQYNLLERADYEGAVQDFCVAHGIGMTPYYGLASGYLTGKYRTPADLKGTRSGAAKKYMEGNGPRVLAALDEVAEATGASHAQIALAWIAAQPGIAAPIASATSVKQVEELLGATTLTLADDQLATLDAASRETEAA</sequence>
<dbReference type="InterPro" id="IPR020471">
    <property type="entry name" value="AKR"/>
</dbReference>